<dbReference type="SUPFAM" id="SSF49785">
    <property type="entry name" value="Galactose-binding domain-like"/>
    <property type="match status" value="1"/>
</dbReference>
<dbReference type="Gene3D" id="2.60.120.260">
    <property type="entry name" value="Galactose-binding domain-like"/>
    <property type="match status" value="1"/>
</dbReference>
<evidence type="ECO:0000256" key="1">
    <source>
        <dbReference type="ARBA" id="ARBA00009580"/>
    </source>
</evidence>
<dbReference type="InterPro" id="IPR050348">
    <property type="entry name" value="Protein-Tyr_Phosphatase"/>
</dbReference>
<dbReference type="CDD" id="cd00047">
    <property type="entry name" value="PTPc"/>
    <property type="match status" value="2"/>
</dbReference>
<dbReference type="Proteomes" id="UP000694844">
    <property type="component" value="Chromosome 2"/>
</dbReference>
<gene>
    <name evidence="10" type="primary">LOC111119720</name>
</gene>
<dbReference type="RefSeq" id="XP_022315865.1">
    <property type="nucleotide sequence ID" value="XM_022460157.1"/>
</dbReference>
<evidence type="ECO:0000256" key="2">
    <source>
        <dbReference type="ARBA" id="ARBA00013064"/>
    </source>
</evidence>
<keyword evidence="4" id="KW-0904">Protein phosphatase</keyword>
<feature type="signal peptide" evidence="6">
    <location>
        <begin position="1"/>
        <end position="21"/>
    </location>
</feature>
<feature type="domain" description="Tyrosine specific protein phosphatases" evidence="8">
    <location>
        <begin position="992"/>
        <end position="1062"/>
    </location>
</feature>
<proteinExistence type="inferred from homology"/>
<reference evidence="10" key="1">
    <citation type="submission" date="2025-08" db="UniProtKB">
        <authorList>
            <consortium name="RefSeq"/>
        </authorList>
    </citation>
    <scope>IDENTIFICATION</scope>
    <source>
        <tissue evidence="10">Whole sample</tissue>
    </source>
</reference>
<dbReference type="InterPro" id="IPR000387">
    <property type="entry name" value="Tyr_Pase_dom"/>
</dbReference>
<dbReference type="SMART" id="SM00194">
    <property type="entry name" value="PTPc"/>
    <property type="match status" value="2"/>
</dbReference>
<evidence type="ECO:0000256" key="6">
    <source>
        <dbReference type="SAM" id="SignalP"/>
    </source>
</evidence>
<sequence>MNLITFILVVNIVSFVNLIEAQCNKNGTCVCHCADCSSGCQSCSPGWSGSKENFCQKANTLYQFHSMNSEHINVLDGNTNTYEESKYSQPYIRVHLKESKVLSRLDITLQLDDENEYSVYVKDNKHAIEDSLICNTFTYKGVGTIQTIPFVCKQTLEGKYIHIVTSLTTSLRVYEIEQFECTNGSFGFNCSDICPNSCSGTCNKVTGQCACKTGFWGAYCNETCSMRCKDKLCDSASGVCVDCIPGNYGLGCNGQCSPGCQDICNTTSGFCQCKQGFYSDDCSLQCTENCNNRYCYQESGFCASCIPGKYGNFCKENCLGDCDGNCVQTTGLCGNCTKGKYGFYCNETCQKHCEGDICNRATGKCLDCVINAYGLYCNETCPKNCEGDICDRVTGRCNKCKIGYMGNTCLENCPGHCKECSQDGYTCNRCEDGWYDLKCEKRCHESCGGNTTCDINSGWCHVCSVGYFGNFCGQKCSDNCDASYMCDKMTGNCQSCKAGKRGSMCNVSCSEHCRNLSCSRNESCINGCEDGWFGPQCKYDCLYALPSCAKCKFIDDDDDEPVCQQCSNAWFLNGSKCSQCPRNCSSCLSDSKCHACKNNYFYGETCNLPCNPACRNKTCDITGQCILECDNSKYGTKCDQDCPVGCRSCHNASMCLSCEDGFFMNCESCQHNATCRECEKCVNVDTIMNENKNSIMDEDGLYIIPVLLTPLLFPCLVFLFLIGRLKHKWSDRKKPITACIRQVAPDLKRRDTHYENTGISLYNTRGSIAFLDEIDQGQPSDDVVEIKEENHVYVNIKISKISISSLWEYKLENTAHGTFDTEFKELPSGMLRRTTEATKKENKKRNRYKQIYPYDTNRVVLTTLGEDTSYINASYIDGHETSKEYIAAQGPFTDETVEDFWRMVWQENVNTIVILTNLEENGVIKCKKYWPSEEEERVNGGVHVKRLSSERTTDYIVRCFQILTENESRTLEQFHFTAWPDKGVPNNVDCILDFRRRIKSKADIRNPIVVHCSAGIGRTGTYIALDYLINQGQRHKSVDVINCVTKLRNQRAHLVQTVEQYIYLYGALTKELTGKQSMFREGEFLAYYNQMKISNTYTGKTDLEEEFSLIEKLLPGVNEIQCQAAKDINNRPKNRYSNILAGDNHRVYLNREGSDYINAIFLPSAQHQFGYIITNTPMDSTVEDFLSMVDEQEVYIIVQLTDDDEIERWTGNYRLTPTSKKQRFDSFDLQSYQFHNKQEIHLYNGHLWKGKRFVPSGYRALASLVDAVIEERRNHSGSPVLVVCQNGAKRSGLFCVLANLVEQLHLYRSVDVLQTVLNVRHRRSQVVPCMEQLEYIYGFIENYLKMQNGEHVDELVYFNETNGLV</sequence>
<keyword evidence="9" id="KW-1185">Reference proteome</keyword>
<dbReference type="InterPro" id="IPR016130">
    <property type="entry name" value="Tyr_Pase_AS"/>
</dbReference>
<dbReference type="SMART" id="SM00404">
    <property type="entry name" value="PTPc_motif"/>
    <property type="match status" value="2"/>
</dbReference>
<protein>
    <recommendedName>
        <fullName evidence="2">protein-tyrosine-phosphatase</fullName>
        <ecNumber evidence="2">3.1.3.48</ecNumber>
    </recommendedName>
</protein>
<accession>A0A8B8CJD9</accession>
<dbReference type="OrthoDB" id="6144519at2759"/>
<dbReference type="GeneID" id="111119720"/>
<feature type="domain" description="Tyrosine-protein phosphatase" evidence="7">
    <location>
        <begin position="1103"/>
        <end position="1343"/>
    </location>
</feature>
<evidence type="ECO:0000259" key="7">
    <source>
        <dbReference type="PROSITE" id="PS50055"/>
    </source>
</evidence>
<dbReference type="PROSITE" id="PS50056">
    <property type="entry name" value="TYR_PHOSPHATASE_2"/>
    <property type="match status" value="2"/>
</dbReference>
<evidence type="ECO:0000313" key="9">
    <source>
        <dbReference type="Proteomes" id="UP000694844"/>
    </source>
</evidence>
<feature type="chain" id="PRO_5034152242" description="protein-tyrosine-phosphatase" evidence="6">
    <location>
        <begin position="22"/>
        <end position="1365"/>
    </location>
</feature>
<dbReference type="PANTHER" id="PTHR19134">
    <property type="entry name" value="RECEPTOR-TYPE TYROSINE-PROTEIN PHOSPHATASE"/>
    <property type="match status" value="1"/>
</dbReference>
<evidence type="ECO:0000256" key="3">
    <source>
        <dbReference type="ARBA" id="ARBA00022801"/>
    </source>
</evidence>
<dbReference type="PANTHER" id="PTHR19134:SF562">
    <property type="entry name" value="PROTEIN-TYROSINE-PHOSPHATASE"/>
    <property type="match status" value="1"/>
</dbReference>
<evidence type="ECO:0000256" key="4">
    <source>
        <dbReference type="ARBA" id="ARBA00022912"/>
    </source>
</evidence>
<dbReference type="EC" id="3.1.3.48" evidence="2"/>
<dbReference type="InterPro" id="IPR000742">
    <property type="entry name" value="EGF"/>
</dbReference>
<dbReference type="Pfam" id="PF00102">
    <property type="entry name" value="Y_phosphatase"/>
    <property type="match status" value="2"/>
</dbReference>
<dbReference type="PROSITE" id="PS00022">
    <property type="entry name" value="EGF_1"/>
    <property type="match status" value="1"/>
</dbReference>
<dbReference type="InterPro" id="IPR008979">
    <property type="entry name" value="Galactose-bd-like_sf"/>
</dbReference>
<dbReference type="SMART" id="SM00181">
    <property type="entry name" value="EGF"/>
    <property type="match status" value="13"/>
</dbReference>
<dbReference type="GO" id="GO:0004725">
    <property type="term" value="F:protein tyrosine phosphatase activity"/>
    <property type="evidence" value="ECO:0007669"/>
    <property type="project" value="UniProtKB-EC"/>
</dbReference>
<dbReference type="SUPFAM" id="SSF52799">
    <property type="entry name" value="(Phosphotyrosine protein) phosphatases II"/>
    <property type="match status" value="2"/>
</dbReference>
<name>A0A8B8CJD9_CRAVI</name>
<keyword evidence="3" id="KW-0378">Hydrolase</keyword>
<dbReference type="KEGG" id="cvn:111119720"/>
<evidence type="ECO:0000256" key="5">
    <source>
        <dbReference type="ARBA" id="ARBA00051722"/>
    </source>
</evidence>
<evidence type="ECO:0000313" key="10">
    <source>
        <dbReference type="RefSeq" id="XP_022315865.1"/>
    </source>
</evidence>
<dbReference type="PROSITE" id="PS50055">
    <property type="entry name" value="TYR_PHOSPHATASE_PTP"/>
    <property type="match status" value="2"/>
</dbReference>
<comment type="catalytic activity">
    <reaction evidence="5">
        <text>O-phospho-L-tyrosyl-[protein] + H2O = L-tyrosyl-[protein] + phosphate</text>
        <dbReference type="Rhea" id="RHEA:10684"/>
        <dbReference type="Rhea" id="RHEA-COMP:10136"/>
        <dbReference type="Rhea" id="RHEA-COMP:20101"/>
        <dbReference type="ChEBI" id="CHEBI:15377"/>
        <dbReference type="ChEBI" id="CHEBI:43474"/>
        <dbReference type="ChEBI" id="CHEBI:46858"/>
        <dbReference type="ChEBI" id="CHEBI:61978"/>
        <dbReference type="EC" id="3.1.3.48"/>
    </reaction>
</comment>
<dbReference type="InterPro" id="IPR003595">
    <property type="entry name" value="Tyr_Pase_cat"/>
</dbReference>
<dbReference type="InterPro" id="IPR000242">
    <property type="entry name" value="PTP_cat"/>
</dbReference>
<feature type="domain" description="Tyrosine-protein phosphatase" evidence="7">
    <location>
        <begin position="819"/>
        <end position="1071"/>
    </location>
</feature>
<evidence type="ECO:0000259" key="8">
    <source>
        <dbReference type="PROSITE" id="PS50056"/>
    </source>
</evidence>
<keyword evidence="6" id="KW-0732">Signal</keyword>
<dbReference type="PROSITE" id="PS00383">
    <property type="entry name" value="TYR_PHOSPHATASE_1"/>
    <property type="match status" value="1"/>
</dbReference>
<comment type="similarity">
    <text evidence="1">Belongs to the protein-tyrosine phosphatase family.</text>
</comment>
<dbReference type="FunFam" id="3.90.190.10:FF:000102">
    <property type="entry name" value="Receptor-type tyrosine-protein phosphatase"/>
    <property type="match status" value="1"/>
</dbReference>
<dbReference type="PRINTS" id="PR00700">
    <property type="entry name" value="PRTYPHPHTASE"/>
</dbReference>
<dbReference type="InterPro" id="IPR029021">
    <property type="entry name" value="Prot-tyrosine_phosphatase-like"/>
</dbReference>
<feature type="domain" description="Tyrosine specific protein phosphatases" evidence="8">
    <location>
        <begin position="1259"/>
        <end position="1334"/>
    </location>
</feature>
<dbReference type="Gene3D" id="3.90.190.10">
    <property type="entry name" value="Protein tyrosine phosphatase superfamily"/>
    <property type="match status" value="2"/>
</dbReference>
<organism evidence="9 10">
    <name type="scientific">Crassostrea virginica</name>
    <name type="common">Eastern oyster</name>
    <dbReference type="NCBI Taxonomy" id="6565"/>
    <lineage>
        <taxon>Eukaryota</taxon>
        <taxon>Metazoa</taxon>
        <taxon>Spiralia</taxon>
        <taxon>Lophotrochozoa</taxon>
        <taxon>Mollusca</taxon>
        <taxon>Bivalvia</taxon>
        <taxon>Autobranchia</taxon>
        <taxon>Pteriomorphia</taxon>
        <taxon>Ostreida</taxon>
        <taxon>Ostreoidea</taxon>
        <taxon>Ostreidae</taxon>
        <taxon>Crassostrea</taxon>
    </lineage>
</organism>